<name>A0A7R8WG76_9CRUS</name>
<dbReference type="AlphaFoldDB" id="A0A7R8WG76"/>
<dbReference type="PANTHER" id="PTHR31751">
    <property type="entry name" value="SI:CH211-108C17.2-RELATED-RELATED"/>
    <property type="match status" value="1"/>
</dbReference>
<reference evidence="1" key="1">
    <citation type="submission" date="2020-11" db="EMBL/GenBank/DDBJ databases">
        <authorList>
            <person name="Tran Van P."/>
        </authorList>
    </citation>
    <scope>NUCLEOTIDE SEQUENCE</scope>
</reference>
<dbReference type="OrthoDB" id="5814287at2759"/>
<evidence type="ECO:0000313" key="1">
    <source>
        <dbReference type="EMBL" id="CAD7228191.1"/>
    </source>
</evidence>
<accession>A0A7R8WG76</accession>
<organism evidence="1">
    <name type="scientific">Cyprideis torosa</name>
    <dbReference type="NCBI Taxonomy" id="163714"/>
    <lineage>
        <taxon>Eukaryota</taxon>
        <taxon>Metazoa</taxon>
        <taxon>Ecdysozoa</taxon>
        <taxon>Arthropoda</taxon>
        <taxon>Crustacea</taxon>
        <taxon>Oligostraca</taxon>
        <taxon>Ostracoda</taxon>
        <taxon>Podocopa</taxon>
        <taxon>Podocopida</taxon>
        <taxon>Cytherocopina</taxon>
        <taxon>Cytheroidea</taxon>
        <taxon>Cytherideidae</taxon>
        <taxon>Cyprideis</taxon>
    </lineage>
</organism>
<gene>
    <name evidence="1" type="ORF">CTOB1V02_LOCUS6080</name>
</gene>
<dbReference type="EMBL" id="OB661423">
    <property type="protein sequence ID" value="CAD7228191.1"/>
    <property type="molecule type" value="Genomic_DNA"/>
</dbReference>
<proteinExistence type="predicted"/>
<sequence length="485" mass="55264">MSGLAAMRLIYGEITIQMEVFLARTKKTLFPYPKLIYGEITIQMEVFLARTKKTLFPYPNTVCSMPSDPNDTSFVPSESEMSVDEGDEEIIDQGRPSKYVIVDRKILLKLMAFSRCQKKPNCTYKVRDIQELRHHDGASYSLRVTCELNHTWTWCSSESAGNVKSLNVALTAATLVCGGTFSTMEEIARTAGIKFLSYRAMNRLAAAFVYPSVQHLYTQMQEDIFQQLREKEVVRLAADGQADSPGSNCKYMQVSFMDIDSNQIVHMELPQVSQAPNSVVLEKIGIQDGLKRLQSEGITVTDIVTDRSRTVGKMLREVFPEIRHHFDVWHVGKGLNKKLAKASLKKSNLESYHSLKIKYASKQTHYQFVGMQGRVQASILDHNENLHRLSKNPVVSYSKAMKRFELKDRKAQKTYNFRNSVVDIALNSACQSRETVDAMASRQTTEVRTKFKIPKCVAKISKPPREELEARYKMRKFHNDIQESP</sequence>
<dbReference type="PANTHER" id="PTHR31751:SF42">
    <property type="entry name" value="PROTEIN CBG10204"/>
    <property type="match status" value="1"/>
</dbReference>
<protein>
    <submittedName>
        <fullName evidence="1">Uncharacterized protein</fullName>
    </submittedName>
</protein>